<gene>
    <name evidence="3" type="ORF">NIE79_002224</name>
</gene>
<feature type="domain" description="Knr4/Smi1-like" evidence="2">
    <location>
        <begin position="73"/>
        <end position="186"/>
    </location>
</feature>
<sequence length="230" mass="25224">MRDDEVLRRIAARVAARDYSDDVYIRPGRPDANGVWVLDPMPEGTRWLVARGSQEHLAALAADAVDPLPPLEPASVQAVNDAEQALGHPLPPLLRRIYLEVANGGFGPVLGVAGGCTDDLGRTAIDRLNPREPAGLLPIAHWGCAIYSYVDCAGRGAMMWGFDPNSGLGEHSFYSEGISLVDWLDGWLNGCLEQPHLEPDPTSRWSTTNSERIRRQPDREFVHPAQPTLF</sequence>
<comment type="caution">
    <text evidence="3">The sequence shown here is derived from an EMBL/GenBank/DDBJ whole genome shotgun (WGS) entry which is preliminary data.</text>
</comment>
<dbReference type="RefSeq" id="WP_238679235.1">
    <property type="nucleotide sequence ID" value="NZ_JAKKFD010000022.1"/>
</dbReference>
<evidence type="ECO:0000256" key="1">
    <source>
        <dbReference type="SAM" id="MobiDB-lite"/>
    </source>
</evidence>
<evidence type="ECO:0000313" key="3">
    <source>
        <dbReference type="EMBL" id="MCG5444080.1"/>
    </source>
</evidence>
<proteinExistence type="predicted"/>
<protein>
    <submittedName>
        <fullName evidence="3">SMI1/KNR4 family protein</fullName>
    </submittedName>
</protein>
<dbReference type="EMBL" id="JAKKFD010000022">
    <property type="protein sequence ID" value="MCG5444080.1"/>
    <property type="molecule type" value="Genomic_DNA"/>
</dbReference>
<organism evidence="3 4">
    <name type="scientific">Micromonospora trifolii</name>
    <dbReference type="NCBI Taxonomy" id="2911208"/>
    <lineage>
        <taxon>Bacteria</taxon>
        <taxon>Bacillati</taxon>
        <taxon>Actinomycetota</taxon>
        <taxon>Actinomycetes</taxon>
        <taxon>Micromonosporales</taxon>
        <taxon>Micromonosporaceae</taxon>
        <taxon>Micromonospora</taxon>
    </lineage>
</organism>
<keyword evidence="4" id="KW-1185">Reference proteome</keyword>
<dbReference type="SUPFAM" id="SSF160631">
    <property type="entry name" value="SMI1/KNR4-like"/>
    <property type="match status" value="1"/>
</dbReference>
<evidence type="ECO:0000259" key="2">
    <source>
        <dbReference type="SMART" id="SM00860"/>
    </source>
</evidence>
<dbReference type="InterPro" id="IPR037883">
    <property type="entry name" value="Knr4/Smi1-like_sf"/>
</dbReference>
<dbReference type="InterPro" id="IPR018958">
    <property type="entry name" value="Knr4/Smi1-like_dom"/>
</dbReference>
<dbReference type="Proteomes" id="UP001201629">
    <property type="component" value="Unassembled WGS sequence"/>
</dbReference>
<dbReference type="SMART" id="SM00860">
    <property type="entry name" value="SMI1_KNR4"/>
    <property type="match status" value="1"/>
</dbReference>
<accession>A0ABS9N2B8</accession>
<reference evidence="3 4" key="1">
    <citation type="submission" date="2022-01" db="EMBL/GenBank/DDBJ databases">
        <authorList>
            <person name="Riesco R."/>
            <person name="Trujillo M.E."/>
        </authorList>
    </citation>
    <scope>NUCLEOTIDE SEQUENCE [LARGE SCALE GENOMIC DNA]</scope>
    <source>
        <strain evidence="3 4">NIE79</strain>
    </source>
</reference>
<feature type="region of interest" description="Disordered" evidence="1">
    <location>
        <begin position="198"/>
        <end position="218"/>
    </location>
</feature>
<name>A0ABS9N2B8_9ACTN</name>
<evidence type="ECO:0000313" key="4">
    <source>
        <dbReference type="Proteomes" id="UP001201629"/>
    </source>
</evidence>